<organism evidence="1">
    <name type="scientific">Ophidiomyces ophidiicola</name>
    <dbReference type="NCBI Taxonomy" id="1387563"/>
    <lineage>
        <taxon>Eukaryota</taxon>
        <taxon>Fungi</taxon>
        <taxon>Dikarya</taxon>
        <taxon>Ascomycota</taxon>
        <taxon>Pezizomycotina</taxon>
        <taxon>Eurotiomycetes</taxon>
        <taxon>Eurotiomycetidae</taxon>
        <taxon>Onygenales</taxon>
        <taxon>Onygenaceae</taxon>
        <taxon>Ophidiomyces</taxon>
    </lineage>
</organism>
<accession>A0ACB8UMT2</accession>
<comment type="caution">
    <text evidence="1">The sequence shown here is derived from an EMBL/GenBank/DDBJ whole genome shotgun (WGS) entry which is preliminary data.</text>
</comment>
<proteinExistence type="predicted"/>
<evidence type="ECO:0000313" key="1">
    <source>
        <dbReference type="EMBL" id="KAI2381810.1"/>
    </source>
</evidence>
<gene>
    <name evidence="1" type="primary">FYV4</name>
    <name evidence="1" type="ORF">LOY88_006567</name>
</gene>
<dbReference type="EMBL" id="JALBCA010000170">
    <property type="protein sequence ID" value="KAI2381810.1"/>
    <property type="molecule type" value="Genomic_DNA"/>
</dbReference>
<sequence length="249" mass="27816">MATNKSAFISLFSFRVPKFLSGPRQCARHLHKTIRRSPPPPPTPFVPDTKTFLTLIGRNMSKFSDKINSWEQLFTTSSQGFCDLGIEPARQRRYLLRWVEKFRRGEYGVGGHSDHVTDGVAEFRAVEVPRPKIMTKTSGSDTGIPPLIQLGTATTSPGCKWVIVNLPVGETQVNSENFSIKKYPGIKLYRGNKIRGPYLKLLPGANGTAASLSVQEGLWEHKQGRKIDGGERRRAEVRAKRRIAEAKKG</sequence>
<protein>
    <submittedName>
        <fullName evidence="1">Telomere length regulation protein</fullName>
    </submittedName>
</protein>
<reference evidence="1" key="1">
    <citation type="journal article" date="2022" name="bioRxiv">
        <title>Population genetic analysis of Ophidiomyces ophidiicola, the causative agent of snake fungal disease, indicates recent introductions to the USA.</title>
        <authorList>
            <person name="Ladner J.T."/>
            <person name="Palmer J.M."/>
            <person name="Ettinger C.L."/>
            <person name="Stajich J.E."/>
            <person name="Farrell T.M."/>
            <person name="Glorioso B.M."/>
            <person name="Lawson B."/>
            <person name="Price S.J."/>
            <person name="Stengle A.G."/>
            <person name="Grear D.A."/>
            <person name="Lorch J.M."/>
        </authorList>
    </citation>
    <scope>NUCLEOTIDE SEQUENCE</scope>
    <source>
        <strain evidence="1">NWHC 24266-5</strain>
    </source>
</reference>
<name>A0ACB8UMT2_9EURO</name>